<comment type="caution">
    <text evidence="1">The sequence shown here is derived from an EMBL/GenBank/DDBJ whole genome shotgun (WGS) entry which is preliminary data.</text>
</comment>
<evidence type="ECO:0000313" key="1">
    <source>
        <dbReference type="EMBL" id="KAB1274964.1"/>
    </source>
</evidence>
<dbReference type="EMBL" id="JWIN03000009">
    <property type="protein sequence ID" value="KAB1274964.1"/>
    <property type="molecule type" value="Genomic_DNA"/>
</dbReference>
<dbReference type="AlphaFoldDB" id="A0A5N4DVG6"/>
<gene>
    <name evidence="1" type="ORF">Cadr_000010796</name>
</gene>
<evidence type="ECO:0000313" key="2">
    <source>
        <dbReference type="Proteomes" id="UP000299084"/>
    </source>
</evidence>
<accession>A0A5N4DVG6</accession>
<name>A0A5N4DVG6_CAMDR</name>
<reference evidence="1 2" key="1">
    <citation type="journal article" date="2019" name="Mol. Ecol. Resour.">
        <title>Improving Illumina assemblies with Hi-C and long reads: an example with the North African dromedary.</title>
        <authorList>
            <person name="Elbers J.P."/>
            <person name="Rogers M.F."/>
            <person name="Perelman P.L."/>
            <person name="Proskuryakova A.A."/>
            <person name="Serdyukova N.A."/>
            <person name="Johnson W.E."/>
            <person name="Horin P."/>
            <person name="Corander J."/>
            <person name="Murphy D."/>
            <person name="Burger P.A."/>
        </authorList>
    </citation>
    <scope>NUCLEOTIDE SEQUENCE [LARGE SCALE GENOMIC DNA]</scope>
    <source>
        <strain evidence="1">Drom800</strain>
        <tissue evidence="1">Blood</tissue>
    </source>
</reference>
<sequence length="58" mass="6438">MVMAAILGCGFAFSHDSGQQMAGGSRHVTMKRGRGRPCWINTLRLVLPSRWLLPRPNT</sequence>
<organism evidence="1 2">
    <name type="scientific">Camelus dromedarius</name>
    <name type="common">Dromedary</name>
    <name type="synonym">Arabian camel</name>
    <dbReference type="NCBI Taxonomy" id="9838"/>
    <lineage>
        <taxon>Eukaryota</taxon>
        <taxon>Metazoa</taxon>
        <taxon>Chordata</taxon>
        <taxon>Craniata</taxon>
        <taxon>Vertebrata</taxon>
        <taxon>Euteleostomi</taxon>
        <taxon>Mammalia</taxon>
        <taxon>Eutheria</taxon>
        <taxon>Laurasiatheria</taxon>
        <taxon>Artiodactyla</taxon>
        <taxon>Tylopoda</taxon>
        <taxon>Camelidae</taxon>
        <taxon>Camelus</taxon>
    </lineage>
</organism>
<keyword evidence="2" id="KW-1185">Reference proteome</keyword>
<dbReference type="Proteomes" id="UP000299084">
    <property type="component" value="Unassembled WGS sequence"/>
</dbReference>
<proteinExistence type="predicted"/>
<protein>
    <submittedName>
        <fullName evidence="1">Uncharacterized protein</fullName>
    </submittedName>
</protein>